<name>A0A147BHZ7_IXORI</name>
<accession>A0A147BHZ7</accession>
<dbReference type="EMBL" id="GEGO01004987">
    <property type="protein sequence ID" value="JAR90417.1"/>
    <property type="molecule type" value="Transcribed_RNA"/>
</dbReference>
<proteinExistence type="predicted"/>
<evidence type="ECO:0000313" key="1">
    <source>
        <dbReference type="EMBL" id="JAR90417.1"/>
    </source>
</evidence>
<dbReference type="AlphaFoldDB" id="A0A147BHZ7"/>
<reference evidence="1" key="1">
    <citation type="journal article" date="2018" name="PLoS Negl. Trop. Dis.">
        <title>Sialome diversity of ticks revealed by RNAseq of single tick salivary glands.</title>
        <authorList>
            <person name="Perner J."/>
            <person name="Kropackova S."/>
            <person name="Kopacek P."/>
            <person name="Ribeiro J.M."/>
        </authorList>
    </citation>
    <scope>NUCLEOTIDE SEQUENCE</scope>
    <source>
        <strain evidence="1">Siblings of single egg batch collected in Ceske Budejovice</strain>
        <tissue evidence="1">Salivary glands</tissue>
    </source>
</reference>
<sequence>MFLRHVQSDCTAAAYCEAPYFHRRDDGRDTRNSVILWREERLAIVGYAKGGLWSMVACFMNLPRKVDTRRVSLGDAHCSKVRFMGVLFPRRCTQFCEWFWLSGGVGSSHVESEHTL</sequence>
<protein>
    <submittedName>
        <fullName evidence="1">Uncharacterized protein</fullName>
    </submittedName>
</protein>
<organism evidence="1">
    <name type="scientific">Ixodes ricinus</name>
    <name type="common">Common tick</name>
    <name type="synonym">Acarus ricinus</name>
    <dbReference type="NCBI Taxonomy" id="34613"/>
    <lineage>
        <taxon>Eukaryota</taxon>
        <taxon>Metazoa</taxon>
        <taxon>Ecdysozoa</taxon>
        <taxon>Arthropoda</taxon>
        <taxon>Chelicerata</taxon>
        <taxon>Arachnida</taxon>
        <taxon>Acari</taxon>
        <taxon>Parasitiformes</taxon>
        <taxon>Ixodida</taxon>
        <taxon>Ixodoidea</taxon>
        <taxon>Ixodidae</taxon>
        <taxon>Ixodinae</taxon>
        <taxon>Ixodes</taxon>
    </lineage>
</organism>